<feature type="transmembrane region" description="Helical" evidence="1">
    <location>
        <begin position="83"/>
        <end position="103"/>
    </location>
</feature>
<protein>
    <submittedName>
        <fullName evidence="2">Uncharacterized protein</fullName>
    </submittedName>
</protein>
<feature type="transmembrane region" description="Helical" evidence="1">
    <location>
        <begin position="58"/>
        <end position="76"/>
    </location>
</feature>
<dbReference type="eggNOG" id="ENOG50316WH">
    <property type="taxonomic scope" value="Bacteria"/>
</dbReference>
<dbReference type="RefSeq" id="WP_006972901.1">
    <property type="nucleotide sequence ID" value="NZ_ABCS01000038.1"/>
</dbReference>
<keyword evidence="1" id="KW-1133">Transmembrane helix</keyword>
<sequence>MPETPNMANDDRSNLRALSPERALLTPTWVASLVVLVANDHWLKGSGLLPDVATGKLSDFAGMIVAPVLLAVLLRVRTRRGLLACHLAVAGVFSAIQLSPAFAGQWSSLMAAVGHPWAITCDPTDLLALPFLLLSWRLLVPEMEAERSLLVPLQRTAIAALSVVGLWSTVATSEIDGGIDESNVWFEDVFGRVYINNANDFDISLFIRPLREDIHVDCDDVASEPERLLADAAFGEAEHWSLPPRTNVAIEMNTSRKCSAALVAGEGIPPQLIFVDNDVVVQQSFPGQTLDSVDLLPLNGMAIEFGEGGGTWIGGETWRYTPTDAAPEQPQSCEPIEGESRLDWSDVPANGLNARVEGLDLGPDGCFEFTMQRVEISDGVAVDIGNLEPWYLCAPEAAVPFAVGETVLVERSAALADAGVDVTELDPETLEVATDEQGRALRIARYMRGAADPGDIDTAVDQVLVAVPRAGCPWLVAEACATVERGVDVAVLGGQSFFVPGEPEVFMDEGDPLAAKVRTAVLSYARERAVLDGNCSPGSMSPPYDIDLSVIIEPLN</sequence>
<comment type="caution">
    <text evidence="2">The sequence shown here is derived from an EMBL/GenBank/DDBJ whole genome shotgun (WGS) entry which is preliminary data.</text>
</comment>
<proteinExistence type="predicted"/>
<dbReference type="Proteomes" id="UP000005801">
    <property type="component" value="Unassembled WGS sequence"/>
</dbReference>
<dbReference type="AlphaFoldDB" id="A6G856"/>
<evidence type="ECO:0000313" key="2">
    <source>
        <dbReference type="EMBL" id="EDM77897.1"/>
    </source>
</evidence>
<dbReference type="STRING" id="391625.PPSIR1_01719"/>
<keyword evidence="3" id="KW-1185">Reference proteome</keyword>
<organism evidence="2 3">
    <name type="scientific">Plesiocystis pacifica SIR-1</name>
    <dbReference type="NCBI Taxonomy" id="391625"/>
    <lineage>
        <taxon>Bacteria</taxon>
        <taxon>Pseudomonadati</taxon>
        <taxon>Myxococcota</taxon>
        <taxon>Polyangia</taxon>
        <taxon>Nannocystales</taxon>
        <taxon>Nannocystaceae</taxon>
        <taxon>Plesiocystis</taxon>
    </lineage>
</organism>
<dbReference type="EMBL" id="ABCS01000038">
    <property type="protein sequence ID" value="EDM77897.1"/>
    <property type="molecule type" value="Genomic_DNA"/>
</dbReference>
<keyword evidence="1" id="KW-0472">Membrane</keyword>
<reference evidence="2 3" key="1">
    <citation type="submission" date="2007-06" db="EMBL/GenBank/DDBJ databases">
        <authorList>
            <person name="Shimkets L."/>
            <person name="Ferriera S."/>
            <person name="Johnson J."/>
            <person name="Kravitz S."/>
            <person name="Beeson K."/>
            <person name="Sutton G."/>
            <person name="Rogers Y.-H."/>
            <person name="Friedman R."/>
            <person name="Frazier M."/>
            <person name="Venter J.C."/>
        </authorList>
    </citation>
    <scope>NUCLEOTIDE SEQUENCE [LARGE SCALE GENOMIC DNA]</scope>
    <source>
        <strain evidence="2 3">SIR-1</strain>
    </source>
</reference>
<name>A6G856_9BACT</name>
<keyword evidence="1" id="KW-0812">Transmembrane</keyword>
<accession>A6G856</accession>
<gene>
    <name evidence="2" type="ORF">PPSIR1_01719</name>
</gene>
<evidence type="ECO:0000256" key="1">
    <source>
        <dbReference type="SAM" id="Phobius"/>
    </source>
</evidence>
<evidence type="ECO:0000313" key="3">
    <source>
        <dbReference type="Proteomes" id="UP000005801"/>
    </source>
</evidence>
<dbReference type="OrthoDB" id="3524974at2"/>